<dbReference type="SMART" id="SM01038">
    <property type="entry name" value="Bgal_small_N"/>
    <property type="match status" value="1"/>
</dbReference>
<reference evidence="11" key="2">
    <citation type="submission" date="2020-08" db="EMBL/GenBank/DDBJ databases">
        <title>The Agave Microbiome: Exploring the role of microbial communities in plant adaptations to desert environments.</title>
        <authorList>
            <person name="Partida-Martinez L.P."/>
        </authorList>
    </citation>
    <scope>NUCLEOTIDE SEQUENCE [LARGE SCALE GENOMIC DNA]</scope>
    <source>
        <strain evidence="11">AT2.8</strain>
    </source>
</reference>
<dbReference type="Pfam" id="PF02929">
    <property type="entry name" value="Bgal_small_N"/>
    <property type="match status" value="1"/>
</dbReference>
<dbReference type="InterPro" id="IPR011013">
    <property type="entry name" value="Gal_mutarotase_sf_dom"/>
</dbReference>
<evidence type="ECO:0000313" key="11">
    <source>
        <dbReference type="Proteomes" id="UP000548423"/>
    </source>
</evidence>
<dbReference type="SUPFAM" id="SSF74650">
    <property type="entry name" value="Galactose mutarotase-like"/>
    <property type="match status" value="1"/>
</dbReference>
<dbReference type="PROSITE" id="PS00608">
    <property type="entry name" value="GLYCOSYL_HYDROL_F2_2"/>
    <property type="match status" value="1"/>
</dbReference>
<dbReference type="Proteomes" id="UP000548423">
    <property type="component" value="Unassembled WGS sequence"/>
</dbReference>
<dbReference type="InterPro" id="IPR036156">
    <property type="entry name" value="Beta-gal/glucu_dom_sf"/>
</dbReference>
<dbReference type="GO" id="GO:0004565">
    <property type="term" value="F:beta-galactosidase activity"/>
    <property type="evidence" value="ECO:0007669"/>
    <property type="project" value="UniProtKB-EC"/>
</dbReference>
<dbReference type="InterPro" id="IPR050347">
    <property type="entry name" value="Bact_Beta-galactosidase"/>
</dbReference>
<comment type="similarity">
    <text evidence="2 8">Belongs to the glycosyl hydrolase 2 family.</text>
</comment>
<comment type="caution">
    <text evidence="10">The sequence shown here is derived from an EMBL/GenBank/DDBJ whole genome shotgun (WGS) entry which is preliminary data.</text>
</comment>
<dbReference type="Pfam" id="PF16353">
    <property type="entry name" value="LacZ_4"/>
    <property type="match status" value="1"/>
</dbReference>
<comment type="catalytic activity">
    <reaction evidence="1 8">
        <text>Hydrolysis of terminal non-reducing beta-D-galactose residues in beta-D-galactosides.</text>
        <dbReference type="EC" id="3.2.1.23"/>
    </reaction>
</comment>
<evidence type="ECO:0000256" key="3">
    <source>
        <dbReference type="ARBA" id="ARBA00012756"/>
    </source>
</evidence>
<dbReference type="InterPro" id="IPR006103">
    <property type="entry name" value="Glyco_hydro_2_cat"/>
</dbReference>
<dbReference type="InterPro" id="IPR017853">
    <property type="entry name" value="GH"/>
</dbReference>
<dbReference type="PANTHER" id="PTHR46323:SF2">
    <property type="entry name" value="BETA-GALACTOSIDASE"/>
    <property type="match status" value="1"/>
</dbReference>
<dbReference type="SUPFAM" id="SSF51445">
    <property type="entry name" value="(Trans)glycosidases"/>
    <property type="match status" value="1"/>
</dbReference>
<dbReference type="AlphaFoldDB" id="A0A852TDN8"/>
<dbReference type="PANTHER" id="PTHR46323">
    <property type="entry name" value="BETA-GALACTOSIDASE"/>
    <property type="match status" value="1"/>
</dbReference>
<feature type="domain" description="Beta galactosidase small chain/" evidence="9">
    <location>
        <begin position="762"/>
        <end position="1034"/>
    </location>
</feature>
<dbReference type="FunFam" id="2.60.40.10:FF:000680">
    <property type="entry name" value="Beta-galactosidase"/>
    <property type="match status" value="1"/>
</dbReference>
<dbReference type="Pfam" id="PF02837">
    <property type="entry name" value="Glyco_hydro_2_N"/>
    <property type="match status" value="1"/>
</dbReference>
<dbReference type="PRINTS" id="PR00132">
    <property type="entry name" value="GLHYDRLASE2"/>
</dbReference>
<dbReference type="InterPro" id="IPR023232">
    <property type="entry name" value="Glyco_hydro_2_AS"/>
</dbReference>
<dbReference type="Gene3D" id="2.60.120.260">
    <property type="entry name" value="Galactose-binding domain-like"/>
    <property type="match status" value="1"/>
</dbReference>
<dbReference type="PROSITE" id="PS00719">
    <property type="entry name" value="GLYCOSYL_HYDROL_F2_1"/>
    <property type="match status" value="1"/>
</dbReference>
<dbReference type="Gene3D" id="3.20.20.80">
    <property type="entry name" value="Glycosidases"/>
    <property type="match status" value="1"/>
</dbReference>
<dbReference type="Gene3D" id="2.60.40.10">
    <property type="entry name" value="Immunoglobulins"/>
    <property type="match status" value="2"/>
</dbReference>
<name>A0A852TDN8_9BACI</name>
<dbReference type="InterPro" id="IPR006101">
    <property type="entry name" value="Glyco_hydro_2"/>
</dbReference>
<accession>A0A852TDN8</accession>
<dbReference type="InterPro" id="IPR006102">
    <property type="entry name" value="Ig-like_GH2"/>
</dbReference>
<dbReference type="InterPro" id="IPR006104">
    <property type="entry name" value="Glyco_hydro_2_N"/>
</dbReference>
<gene>
    <name evidence="10" type="ORF">F4694_002592</name>
</gene>
<dbReference type="SUPFAM" id="SSF49303">
    <property type="entry name" value="beta-Galactosidase/glucuronidase domain"/>
    <property type="match status" value="2"/>
</dbReference>
<dbReference type="GO" id="GO:0030246">
    <property type="term" value="F:carbohydrate binding"/>
    <property type="evidence" value="ECO:0007669"/>
    <property type="project" value="InterPro"/>
</dbReference>
<dbReference type="InterPro" id="IPR004199">
    <property type="entry name" value="B-gal_small/dom_5"/>
</dbReference>
<keyword evidence="5 8" id="KW-0378">Hydrolase</keyword>
<evidence type="ECO:0000256" key="5">
    <source>
        <dbReference type="ARBA" id="ARBA00022801"/>
    </source>
</evidence>
<proteinExistence type="inferred from homology"/>
<dbReference type="InterPro" id="IPR013783">
    <property type="entry name" value="Ig-like_fold"/>
</dbReference>
<dbReference type="GO" id="GO:0005990">
    <property type="term" value="P:lactose catabolic process"/>
    <property type="evidence" value="ECO:0007669"/>
    <property type="project" value="TreeGrafter"/>
</dbReference>
<dbReference type="Gene3D" id="2.70.98.10">
    <property type="match status" value="1"/>
</dbReference>
<dbReference type="EMBL" id="JACCBX010000005">
    <property type="protein sequence ID" value="NYE05817.1"/>
    <property type="molecule type" value="Genomic_DNA"/>
</dbReference>
<evidence type="ECO:0000256" key="8">
    <source>
        <dbReference type="RuleBase" id="RU361154"/>
    </source>
</evidence>
<protein>
    <recommendedName>
        <fullName evidence="4 8">Beta-galactosidase</fullName>
        <ecNumber evidence="3 8">3.2.1.23</ecNumber>
    </recommendedName>
    <alternativeName>
        <fullName evidence="7 8">Lactase</fullName>
    </alternativeName>
</protein>
<evidence type="ECO:0000256" key="2">
    <source>
        <dbReference type="ARBA" id="ARBA00007401"/>
    </source>
</evidence>
<evidence type="ECO:0000313" key="10">
    <source>
        <dbReference type="EMBL" id="NYE05817.1"/>
    </source>
</evidence>
<dbReference type="Pfam" id="PF02836">
    <property type="entry name" value="Glyco_hydro_2_C"/>
    <property type="match status" value="1"/>
</dbReference>
<organism evidence="10 11">
    <name type="scientific">Neobacillus niacini</name>
    <dbReference type="NCBI Taxonomy" id="86668"/>
    <lineage>
        <taxon>Bacteria</taxon>
        <taxon>Bacillati</taxon>
        <taxon>Bacillota</taxon>
        <taxon>Bacilli</taxon>
        <taxon>Bacillales</taxon>
        <taxon>Bacillaceae</taxon>
        <taxon>Neobacillus</taxon>
    </lineage>
</organism>
<dbReference type="InterPro" id="IPR032312">
    <property type="entry name" value="LacZ_4"/>
</dbReference>
<sequence>MIKTLKKYQYVPPENGYPEWNNNPEIFQLNRLHAHATLMPYETVEEALQGNRNASSYYFCLNGNWKFHFSENPDQRIRNFYETEYSDRSWDEIKVPSHWQLQGYDYPQYTNITYPWEGREDIKPPFAPTNYNPVGQYRTTFTVPKGWDGQPVYLHFQGVESAFYVWVNGELVGYSEDTFTPAEFDLTPYLLEGENLLAVEVYRWCDASWLEDQDFWRMSGIFRDVYLYSSPEVHIRDFFVTTDLDENYENAQLKIQAKVTNYFERQVGSITFEAMLYDSAKREVLDEKLRFAVDIDGKAIAAVNVSQLIENPLKWSAEKPNLYTLVLSLVDHKGSLIETESCKVGFRKFELKDGLMRINGQRIVFKGVNRHEFHAEKGRALSYEDMLADIKLMKQFNINAVRTSHYPNHPLWYELCDEYGLYVIDENNLETHGLWSPGQIDEGDTVPASKPEWTENVLDRCNSMFQRDKNHPSILIWSLGNESWGGDNFLKMHQFFKEHDPTRLVHYEGVIHCRKSDAASDIESTMYVKPEDVEKYANNNPTKPYILCEYSHAMGNSCGNLFKYWELFDKYPILQGGFIWDWKDQAIKTQTEDGIEYLAYGGDFGDTPNDGNFSGNGLIFADGSITPKIYEVKKCYQNVKFKAVDLDKGEVKVINQNLFSDLREYDLMWELLKNGKVDDTGYAQLAVQPNHSSVVTLSYTLPEKRLDEYILTVSLHLKEETSWAEKGHEIAFEQFVFPFEKVSKSTLGSQAVRVEEGDAKLQVEGEDFVVEFNKVLGELVSYSYKGHELLKSGFEPNFWRAATDNDFAKGIGMSVVSQTWREAGKNRALKNFQFFKKGNGAQVEVRFQLATTVPTQCNIIYEILANGQIKVTQTLVPGEGLPEIPEIGMMVTLDQTFENITWYGKGPHENYWDRSTGAKIGTYSGKVKDQYIPYLKPQECGNKTEVRWAAITNNEGIGLLINGLPTLEVNALGYTPHELEQHDHVYKLPESDKVALRINYKQMGVGGDDSWGAKTHPEFTLYANRSYTYCFTLQGIKMK</sequence>
<dbReference type="InterPro" id="IPR014718">
    <property type="entry name" value="GH-type_carb-bd"/>
</dbReference>
<reference evidence="11" key="1">
    <citation type="submission" date="2020-07" db="EMBL/GenBank/DDBJ databases">
        <authorList>
            <person name="Partida-Martinez L."/>
            <person name="Huntemann M."/>
            <person name="Clum A."/>
            <person name="Wang J."/>
            <person name="Palaniappan K."/>
            <person name="Ritter S."/>
            <person name="Chen I.-M."/>
            <person name="Stamatis D."/>
            <person name="Reddy T."/>
            <person name="O'Malley R."/>
            <person name="Daum C."/>
            <person name="Shapiro N."/>
            <person name="Ivanova N."/>
            <person name="Kyrpides N."/>
            <person name="Woyke T."/>
        </authorList>
    </citation>
    <scope>NUCLEOTIDE SEQUENCE [LARGE SCALE GENOMIC DNA]</scope>
    <source>
        <strain evidence="11">AT2.8</strain>
    </source>
</reference>
<evidence type="ECO:0000256" key="4">
    <source>
        <dbReference type="ARBA" id="ARBA00013303"/>
    </source>
</evidence>
<evidence type="ECO:0000256" key="7">
    <source>
        <dbReference type="ARBA" id="ARBA00032230"/>
    </source>
</evidence>
<dbReference type="SUPFAM" id="SSF49785">
    <property type="entry name" value="Galactose-binding domain-like"/>
    <property type="match status" value="1"/>
</dbReference>
<dbReference type="GO" id="GO:0009341">
    <property type="term" value="C:beta-galactosidase complex"/>
    <property type="evidence" value="ECO:0007669"/>
    <property type="project" value="InterPro"/>
</dbReference>
<dbReference type="FunFam" id="3.20.20.80:FF:000018">
    <property type="entry name" value="Beta-galactosidase"/>
    <property type="match status" value="1"/>
</dbReference>
<keyword evidence="6 8" id="KW-0326">Glycosidase</keyword>
<evidence type="ECO:0000259" key="9">
    <source>
        <dbReference type="SMART" id="SM01038"/>
    </source>
</evidence>
<dbReference type="Pfam" id="PF00703">
    <property type="entry name" value="Glyco_hydro_2"/>
    <property type="match status" value="1"/>
</dbReference>
<dbReference type="InterPro" id="IPR023230">
    <property type="entry name" value="Glyco_hydro_2_CS"/>
</dbReference>
<dbReference type="InterPro" id="IPR008979">
    <property type="entry name" value="Galactose-bd-like_sf"/>
</dbReference>
<dbReference type="EC" id="3.2.1.23" evidence="3 8"/>
<evidence type="ECO:0000256" key="1">
    <source>
        <dbReference type="ARBA" id="ARBA00001412"/>
    </source>
</evidence>
<evidence type="ECO:0000256" key="6">
    <source>
        <dbReference type="ARBA" id="ARBA00023295"/>
    </source>
</evidence>